<name>A0A015JCW9_RHIIW</name>
<gene>
    <name evidence="2" type="ORF">RirG_250080</name>
</gene>
<dbReference type="EMBL" id="JEMT01029218">
    <property type="protein sequence ID" value="EXX52774.1"/>
    <property type="molecule type" value="Genomic_DNA"/>
</dbReference>
<keyword evidence="3" id="KW-1185">Reference proteome</keyword>
<dbReference type="HOGENOM" id="CLU_2428185_0_0_1"/>
<sequence>MENQNLYPELSYGNIGNQGGYGPCTEPQVKKGGENQAYNTKQEAPTEKLTEATVGAVSEGVNKLTGNQEVKNSDEQMKDEPAQPVKEEMKQ</sequence>
<reference evidence="2 3" key="1">
    <citation type="submission" date="2014-02" db="EMBL/GenBank/DDBJ databases">
        <title>Single nucleus genome sequencing reveals high similarity among nuclei of an endomycorrhizal fungus.</title>
        <authorList>
            <person name="Lin K."/>
            <person name="Geurts R."/>
            <person name="Zhang Z."/>
            <person name="Limpens E."/>
            <person name="Saunders D.G."/>
            <person name="Mu D."/>
            <person name="Pang E."/>
            <person name="Cao H."/>
            <person name="Cha H."/>
            <person name="Lin T."/>
            <person name="Zhou Q."/>
            <person name="Shang Y."/>
            <person name="Li Y."/>
            <person name="Ivanov S."/>
            <person name="Sharma T."/>
            <person name="Velzen R.V."/>
            <person name="Ruijter N.D."/>
            <person name="Aanen D.K."/>
            <person name="Win J."/>
            <person name="Kamoun S."/>
            <person name="Bisseling T."/>
            <person name="Huang S."/>
        </authorList>
    </citation>
    <scope>NUCLEOTIDE SEQUENCE [LARGE SCALE GENOMIC DNA]</scope>
    <source>
        <strain evidence="3">DAOM197198w</strain>
    </source>
</reference>
<evidence type="ECO:0000313" key="2">
    <source>
        <dbReference type="EMBL" id="EXX52774.1"/>
    </source>
</evidence>
<organism evidence="2 3">
    <name type="scientific">Rhizophagus irregularis (strain DAOM 197198w)</name>
    <name type="common">Glomus intraradices</name>
    <dbReference type="NCBI Taxonomy" id="1432141"/>
    <lineage>
        <taxon>Eukaryota</taxon>
        <taxon>Fungi</taxon>
        <taxon>Fungi incertae sedis</taxon>
        <taxon>Mucoromycota</taxon>
        <taxon>Glomeromycotina</taxon>
        <taxon>Glomeromycetes</taxon>
        <taxon>Glomerales</taxon>
        <taxon>Glomeraceae</taxon>
        <taxon>Rhizophagus</taxon>
    </lineage>
</organism>
<feature type="region of interest" description="Disordered" evidence="1">
    <location>
        <begin position="1"/>
        <end position="91"/>
    </location>
</feature>
<comment type="caution">
    <text evidence="2">The sequence shown here is derived from an EMBL/GenBank/DDBJ whole genome shotgun (WGS) entry which is preliminary data.</text>
</comment>
<proteinExistence type="predicted"/>
<evidence type="ECO:0000313" key="3">
    <source>
        <dbReference type="Proteomes" id="UP000022910"/>
    </source>
</evidence>
<feature type="compositionally biased region" description="Basic and acidic residues" evidence="1">
    <location>
        <begin position="71"/>
        <end position="91"/>
    </location>
</feature>
<accession>A0A015JCW9</accession>
<evidence type="ECO:0000256" key="1">
    <source>
        <dbReference type="SAM" id="MobiDB-lite"/>
    </source>
</evidence>
<dbReference type="OrthoDB" id="2320253at2759"/>
<protein>
    <submittedName>
        <fullName evidence="2">Uncharacterized protein</fullName>
    </submittedName>
</protein>
<dbReference type="AlphaFoldDB" id="A0A015JCW9"/>
<dbReference type="Proteomes" id="UP000022910">
    <property type="component" value="Unassembled WGS sequence"/>
</dbReference>